<evidence type="ECO:0000256" key="1">
    <source>
        <dbReference type="SAM" id="MobiDB-lite"/>
    </source>
</evidence>
<sequence length="373" mass="40671">MLGVNSAESSYSSRHLDLAYFTRAASVHLSLAAASLFISRSSDDTLHPFHAGLWTWRRYDGRNSWPGSQVVEALASPASHRLSRWHSRPRFVCPRRLWRVTVRLVWVPPPPPPPPPDGQGGGVREAWQGTRAQAQIFNEKVGGEDTRRAKLGVRQWAFYLRLGRAKESEWAVQGRGAARPGAGPPLHCSRGPRGSGQTSSPHFYPPVSLSAHCIDLLTRAGARLVMLAGDLARALVYTVAAARERDTHTPPHISFSTAPATVPQQVSLTQSPCGCRGARVTGVGRPSARLCLSLWNRQRGRTALAGRGALGRSPGGIASVNQRFFAYLPGRDRRQVKVTSGKSYCAPPAQWTPAPPYMLADDSTETTTLVQQR</sequence>
<evidence type="ECO:0000313" key="3">
    <source>
        <dbReference type="Proteomes" id="UP000324222"/>
    </source>
</evidence>
<keyword evidence="3" id="KW-1185">Reference proteome</keyword>
<dbReference type="EMBL" id="VSRR010005948">
    <property type="protein sequence ID" value="MPC43694.1"/>
    <property type="molecule type" value="Genomic_DNA"/>
</dbReference>
<feature type="compositionally biased region" description="Low complexity" evidence="1">
    <location>
        <begin position="174"/>
        <end position="185"/>
    </location>
</feature>
<proteinExistence type="predicted"/>
<accession>A0A5B7FGV3</accession>
<protein>
    <submittedName>
        <fullName evidence="2">Uncharacterized protein</fullName>
    </submittedName>
</protein>
<organism evidence="2 3">
    <name type="scientific">Portunus trituberculatus</name>
    <name type="common">Swimming crab</name>
    <name type="synonym">Neptunus trituberculatus</name>
    <dbReference type="NCBI Taxonomy" id="210409"/>
    <lineage>
        <taxon>Eukaryota</taxon>
        <taxon>Metazoa</taxon>
        <taxon>Ecdysozoa</taxon>
        <taxon>Arthropoda</taxon>
        <taxon>Crustacea</taxon>
        <taxon>Multicrustacea</taxon>
        <taxon>Malacostraca</taxon>
        <taxon>Eumalacostraca</taxon>
        <taxon>Eucarida</taxon>
        <taxon>Decapoda</taxon>
        <taxon>Pleocyemata</taxon>
        <taxon>Brachyura</taxon>
        <taxon>Eubrachyura</taxon>
        <taxon>Portunoidea</taxon>
        <taxon>Portunidae</taxon>
        <taxon>Portuninae</taxon>
        <taxon>Portunus</taxon>
    </lineage>
</organism>
<evidence type="ECO:0000313" key="2">
    <source>
        <dbReference type="EMBL" id="MPC43694.1"/>
    </source>
</evidence>
<comment type="caution">
    <text evidence="2">The sequence shown here is derived from an EMBL/GenBank/DDBJ whole genome shotgun (WGS) entry which is preliminary data.</text>
</comment>
<gene>
    <name evidence="2" type="ORF">E2C01_037346</name>
</gene>
<reference evidence="2 3" key="1">
    <citation type="submission" date="2019-05" db="EMBL/GenBank/DDBJ databases">
        <title>Another draft genome of Portunus trituberculatus and its Hox gene families provides insights of decapod evolution.</title>
        <authorList>
            <person name="Jeong J.-H."/>
            <person name="Song I."/>
            <person name="Kim S."/>
            <person name="Choi T."/>
            <person name="Kim D."/>
            <person name="Ryu S."/>
            <person name="Kim W."/>
        </authorList>
    </citation>
    <scope>NUCLEOTIDE SEQUENCE [LARGE SCALE GENOMIC DNA]</scope>
    <source>
        <tissue evidence="2">Muscle</tissue>
    </source>
</reference>
<name>A0A5B7FGV3_PORTR</name>
<dbReference type="Proteomes" id="UP000324222">
    <property type="component" value="Unassembled WGS sequence"/>
</dbReference>
<dbReference type="AlphaFoldDB" id="A0A5B7FGV3"/>
<feature type="region of interest" description="Disordered" evidence="1">
    <location>
        <begin position="173"/>
        <end position="201"/>
    </location>
</feature>